<dbReference type="STRING" id="4781.A0A0P1AT69"/>
<keyword evidence="2" id="KW-0808">Transferase</keyword>
<organism evidence="2 3">
    <name type="scientific">Plasmopara halstedii</name>
    <name type="common">Downy mildew of sunflower</name>
    <dbReference type="NCBI Taxonomy" id="4781"/>
    <lineage>
        <taxon>Eukaryota</taxon>
        <taxon>Sar</taxon>
        <taxon>Stramenopiles</taxon>
        <taxon>Oomycota</taxon>
        <taxon>Peronosporomycetes</taxon>
        <taxon>Peronosporales</taxon>
        <taxon>Peronosporaceae</taxon>
        <taxon>Plasmopara</taxon>
    </lineage>
</organism>
<proteinExistence type="predicted"/>
<keyword evidence="2" id="KW-0695">RNA-directed DNA polymerase</keyword>
<dbReference type="RefSeq" id="XP_024581824.1">
    <property type="nucleotide sequence ID" value="XM_024716202.1"/>
</dbReference>
<keyword evidence="3" id="KW-1185">Reference proteome</keyword>
<dbReference type="EMBL" id="CCYD01001572">
    <property type="protein sequence ID" value="CEG45455.1"/>
    <property type="molecule type" value="Genomic_DNA"/>
</dbReference>
<protein>
    <submittedName>
        <fullName evidence="2">FOG: Transposon-encoded proteins with TYA, reverse transcriptase, integrase domains in various combinations</fullName>
    </submittedName>
</protein>
<sequence>MKTKDKDLWIVAIKYELDSLKQNGTWKPVMKTEDLKILNTKWLFKTKTNAQGEIERHKARMVACGNEQVFGEDFMLTYAPVMEIISAKVILAMAQHWKVPARYGDVPNAYVKASAEEEFPIYIKIPQGMDIRNQVLKELGVNSVNETVLLLLQSLYLRLKTSR</sequence>
<accession>A0A0P1AT69</accession>
<dbReference type="GO" id="GO:0003964">
    <property type="term" value="F:RNA-directed DNA polymerase activity"/>
    <property type="evidence" value="ECO:0007669"/>
    <property type="project" value="UniProtKB-KW"/>
</dbReference>
<dbReference type="Proteomes" id="UP000054928">
    <property type="component" value="Unassembled WGS sequence"/>
</dbReference>
<evidence type="ECO:0000313" key="3">
    <source>
        <dbReference type="Proteomes" id="UP000054928"/>
    </source>
</evidence>
<dbReference type="InterPro" id="IPR013103">
    <property type="entry name" value="RVT_2"/>
</dbReference>
<dbReference type="AlphaFoldDB" id="A0A0P1AT69"/>
<evidence type="ECO:0000259" key="1">
    <source>
        <dbReference type="Pfam" id="PF07727"/>
    </source>
</evidence>
<keyword evidence="2" id="KW-0548">Nucleotidyltransferase</keyword>
<dbReference type="Pfam" id="PF07727">
    <property type="entry name" value="RVT_2"/>
    <property type="match status" value="1"/>
</dbReference>
<dbReference type="OrthoDB" id="163507at2759"/>
<reference evidence="3" key="1">
    <citation type="submission" date="2014-09" db="EMBL/GenBank/DDBJ databases">
        <authorList>
            <person name="Sharma Rahul"/>
            <person name="Thines Marco"/>
        </authorList>
    </citation>
    <scope>NUCLEOTIDE SEQUENCE [LARGE SCALE GENOMIC DNA]</scope>
</reference>
<evidence type="ECO:0000313" key="2">
    <source>
        <dbReference type="EMBL" id="CEG45455.1"/>
    </source>
</evidence>
<name>A0A0P1AT69_PLAHL</name>
<feature type="domain" description="Reverse transcriptase Ty1/copia-type" evidence="1">
    <location>
        <begin position="23"/>
        <end position="137"/>
    </location>
</feature>
<dbReference type="OMA" id="WIVAIKY"/>
<dbReference type="GeneID" id="36396804"/>